<dbReference type="AlphaFoldDB" id="A0A090ES72"/>
<gene>
    <name evidence="1" type="ORF">MPLDJ20_150026</name>
</gene>
<sequence length="155" mass="17725">MTTPLTLSASVPSLDDCGSAKQRECLRVGWATVFFPESRNVYARMLNLGWVEAMRRILLGKGIYTYWNFSYRGGYDRSSGLRMDHLLIRPLLAQTIKAITCADDPSCRRRCRDPWAGKAQRSRTRLDRRRRISRSRMESIIASAFAFFQLAAPDG</sequence>
<accession>A0A090ES72</accession>
<organism evidence="1 2">
    <name type="scientific">Mesorhizobium plurifarium</name>
    <dbReference type="NCBI Taxonomy" id="69974"/>
    <lineage>
        <taxon>Bacteria</taxon>
        <taxon>Pseudomonadati</taxon>
        <taxon>Pseudomonadota</taxon>
        <taxon>Alphaproteobacteria</taxon>
        <taxon>Hyphomicrobiales</taxon>
        <taxon>Phyllobacteriaceae</taxon>
        <taxon>Mesorhizobium</taxon>
    </lineage>
</organism>
<dbReference type="InterPro" id="IPR036691">
    <property type="entry name" value="Endo/exonu/phosph_ase_sf"/>
</dbReference>
<dbReference type="SUPFAM" id="SSF56219">
    <property type="entry name" value="DNase I-like"/>
    <property type="match status" value="1"/>
</dbReference>
<reference evidence="1 2" key="1">
    <citation type="submission" date="2014-08" db="EMBL/GenBank/DDBJ databases">
        <authorList>
            <person name="Moulin Lionel"/>
        </authorList>
    </citation>
    <scope>NUCLEOTIDE SEQUENCE [LARGE SCALE GENOMIC DNA]</scope>
</reference>
<evidence type="ECO:0000313" key="2">
    <source>
        <dbReference type="Proteomes" id="UP000046373"/>
    </source>
</evidence>
<protein>
    <submittedName>
        <fullName evidence="1">Uncharacterized protein</fullName>
    </submittedName>
</protein>
<dbReference type="Proteomes" id="UP000046373">
    <property type="component" value="Unassembled WGS sequence"/>
</dbReference>
<evidence type="ECO:0000313" key="1">
    <source>
        <dbReference type="EMBL" id="CDX32076.1"/>
    </source>
</evidence>
<name>A0A090ES72_MESPL</name>
<dbReference type="EMBL" id="CCNB01000007">
    <property type="protein sequence ID" value="CDX32076.1"/>
    <property type="molecule type" value="Genomic_DNA"/>
</dbReference>
<proteinExistence type="predicted"/>
<dbReference type="Gene3D" id="3.60.10.10">
    <property type="entry name" value="Endonuclease/exonuclease/phosphatase"/>
    <property type="match status" value="1"/>
</dbReference>